<comment type="similarity">
    <text evidence="1">Belongs to the glycosyl hydrolase 30 family.</text>
</comment>
<reference evidence="7" key="1">
    <citation type="journal article" date="2020" name="Stud. Mycol.">
        <title>101 Dothideomycetes genomes: a test case for predicting lifestyles and emergence of pathogens.</title>
        <authorList>
            <person name="Haridas S."/>
            <person name="Albert R."/>
            <person name="Binder M."/>
            <person name="Bloem J."/>
            <person name="Labutti K."/>
            <person name="Salamov A."/>
            <person name="Andreopoulos B."/>
            <person name="Baker S."/>
            <person name="Barry K."/>
            <person name="Bills G."/>
            <person name="Bluhm B."/>
            <person name="Cannon C."/>
            <person name="Castanera R."/>
            <person name="Culley D."/>
            <person name="Daum C."/>
            <person name="Ezra D."/>
            <person name="Gonzalez J."/>
            <person name="Henrissat B."/>
            <person name="Kuo A."/>
            <person name="Liang C."/>
            <person name="Lipzen A."/>
            <person name="Lutzoni F."/>
            <person name="Magnuson J."/>
            <person name="Mondo S."/>
            <person name="Nolan M."/>
            <person name="Ohm R."/>
            <person name="Pangilinan J."/>
            <person name="Park H.-J."/>
            <person name="Ramirez L."/>
            <person name="Alfaro M."/>
            <person name="Sun H."/>
            <person name="Tritt A."/>
            <person name="Yoshinaga Y."/>
            <person name="Zwiers L.-H."/>
            <person name="Turgeon B."/>
            <person name="Goodwin S."/>
            <person name="Spatafora J."/>
            <person name="Crous P."/>
            <person name="Grigoriev I."/>
        </authorList>
    </citation>
    <scope>NUCLEOTIDE SEQUENCE</scope>
    <source>
        <strain evidence="7">ATCC 74209</strain>
    </source>
</reference>
<dbReference type="InterPro" id="IPR013780">
    <property type="entry name" value="Glyco_hydro_b"/>
</dbReference>
<dbReference type="GO" id="GO:0006680">
    <property type="term" value="P:glucosylceramide catabolic process"/>
    <property type="evidence" value="ECO:0007669"/>
    <property type="project" value="TreeGrafter"/>
</dbReference>
<dbReference type="SUPFAM" id="SSF51445">
    <property type="entry name" value="(Trans)glycosidases"/>
    <property type="match status" value="1"/>
</dbReference>
<feature type="region of interest" description="Disordered" evidence="4">
    <location>
        <begin position="442"/>
        <end position="512"/>
    </location>
</feature>
<dbReference type="Gene3D" id="2.60.40.1180">
    <property type="entry name" value="Golgi alpha-mannosidase II"/>
    <property type="match status" value="1"/>
</dbReference>
<dbReference type="OrthoDB" id="2012278at2759"/>
<sequence length="512" mass="55526">MFVPYRFCFLLCWLHLSPLYAASKQDDRVTYQTIDGFGVSQAFQRSAQMHGKFGLSPENQKKVLDLLFSNTGSEGAGLTILRNGIGSSTSSEKDFMKSIAPTSPGSPNATLKYEWDGKDESQVWLTQEAIAYGRLKTIYADAWSAPAYMKTNNNDSNGGSICGVSNAPCTTGDWRQAYANYLIQYLRFYQETGINITHLGFLNEPDLNQTYASMLSSGFQAADFLQILRPTLDASGFANVKIVCCEATGWDQQAAMLSELQSIPGASDTLSVIAAHGYASDPKLPYRAPQRVWQTEWADLNGRWNPSWDDLGKFGEGIGWANKIQQALTVSNCSAFLYWIGAETTSTNSALIKLDKDTVTVSARLWAFAHFSRFVEPGAKRVRAESDKGFVGVSAFVNGDGGVVVQVLNLGHVGLGVRIEILGIGRIILRWFLHTTQTLNASKPPLQSVDSPKNTASPPAPPSSSPTPSATFQSHDPATQARPLTGSSTNAAPPSSLSPSLCRTGRTSCPTQ</sequence>
<gene>
    <name evidence="7" type="ORF">GQ43DRAFT_450074</name>
</gene>
<evidence type="ECO:0000313" key="7">
    <source>
        <dbReference type="EMBL" id="KAF2199716.1"/>
    </source>
</evidence>
<evidence type="ECO:0000256" key="4">
    <source>
        <dbReference type="SAM" id="MobiDB-lite"/>
    </source>
</evidence>
<proteinExistence type="inferred from homology"/>
<keyword evidence="3 7" id="KW-0378">Hydrolase</keyword>
<dbReference type="GO" id="GO:0016020">
    <property type="term" value="C:membrane"/>
    <property type="evidence" value="ECO:0007669"/>
    <property type="project" value="GOC"/>
</dbReference>
<feature type="domain" description="Endo-beta-1,6-galactanase-like" evidence="6">
    <location>
        <begin position="30"/>
        <end position="254"/>
    </location>
</feature>
<name>A0A9P4MQU2_9PLEO</name>
<evidence type="ECO:0000256" key="1">
    <source>
        <dbReference type="ARBA" id="ARBA00005382"/>
    </source>
</evidence>
<dbReference type="Gene3D" id="3.20.20.80">
    <property type="entry name" value="Glycosidases"/>
    <property type="match status" value="1"/>
</dbReference>
<feature type="signal peptide" evidence="5">
    <location>
        <begin position="1"/>
        <end position="23"/>
    </location>
</feature>
<feature type="chain" id="PRO_5040263626" evidence="5">
    <location>
        <begin position="24"/>
        <end position="512"/>
    </location>
</feature>
<feature type="compositionally biased region" description="Low complexity" evidence="4">
    <location>
        <begin position="487"/>
        <end position="501"/>
    </location>
</feature>
<dbReference type="PANTHER" id="PTHR11069">
    <property type="entry name" value="GLUCOSYLCERAMIDASE"/>
    <property type="match status" value="1"/>
</dbReference>
<dbReference type="InterPro" id="IPR017853">
    <property type="entry name" value="GH"/>
</dbReference>
<dbReference type="Proteomes" id="UP000799536">
    <property type="component" value="Unassembled WGS sequence"/>
</dbReference>
<organism evidence="7 8">
    <name type="scientific">Delitschia confertaspora ATCC 74209</name>
    <dbReference type="NCBI Taxonomy" id="1513339"/>
    <lineage>
        <taxon>Eukaryota</taxon>
        <taxon>Fungi</taxon>
        <taxon>Dikarya</taxon>
        <taxon>Ascomycota</taxon>
        <taxon>Pezizomycotina</taxon>
        <taxon>Dothideomycetes</taxon>
        <taxon>Pleosporomycetidae</taxon>
        <taxon>Pleosporales</taxon>
        <taxon>Delitschiaceae</taxon>
        <taxon>Delitschia</taxon>
    </lineage>
</organism>
<dbReference type="Pfam" id="PF14587">
    <property type="entry name" value="Glyco_hydr_30_2"/>
    <property type="match status" value="1"/>
</dbReference>
<evidence type="ECO:0000256" key="5">
    <source>
        <dbReference type="SAM" id="SignalP"/>
    </source>
</evidence>
<dbReference type="PANTHER" id="PTHR11069:SF23">
    <property type="entry name" value="LYSOSOMAL ACID GLUCOSYLCERAMIDASE"/>
    <property type="match status" value="1"/>
</dbReference>
<accession>A0A9P4MQU2</accession>
<evidence type="ECO:0000313" key="8">
    <source>
        <dbReference type="Proteomes" id="UP000799536"/>
    </source>
</evidence>
<dbReference type="EMBL" id="ML994060">
    <property type="protein sequence ID" value="KAF2199716.1"/>
    <property type="molecule type" value="Genomic_DNA"/>
</dbReference>
<dbReference type="GO" id="GO:0004348">
    <property type="term" value="F:glucosylceramidase activity"/>
    <property type="evidence" value="ECO:0007669"/>
    <property type="project" value="InterPro"/>
</dbReference>
<dbReference type="AlphaFoldDB" id="A0A9P4MQU2"/>
<protein>
    <submittedName>
        <fullName evidence="7">Glycoside hydrolase</fullName>
    </submittedName>
</protein>
<evidence type="ECO:0000259" key="6">
    <source>
        <dbReference type="Pfam" id="PF14587"/>
    </source>
</evidence>
<comment type="caution">
    <text evidence="7">The sequence shown here is derived from an EMBL/GenBank/DDBJ whole genome shotgun (WGS) entry which is preliminary data.</text>
</comment>
<dbReference type="InterPro" id="IPR001139">
    <property type="entry name" value="Glyco_hydro_30"/>
</dbReference>
<keyword evidence="8" id="KW-1185">Reference proteome</keyword>
<keyword evidence="2 5" id="KW-0732">Signal</keyword>
<dbReference type="InterPro" id="IPR039514">
    <property type="entry name" value="6GAL-like"/>
</dbReference>
<evidence type="ECO:0000256" key="3">
    <source>
        <dbReference type="ARBA" id="ARBA00022801"/>
    </source>
</evidence>
<evidence type="ECO:0000256" key="2">
    <source>
        <dbReference type="ARBA" id="ARBA00022729"/>
    </source>
</evidence>